<dbReference type="FunFam" id="3.40.50.620:FF:000085">
    <property type="entry name" value="Tyrosine--tRNA ligase 1 cytoplasmic"/>
    <property type="match status" value="1"/>
</dbReference>
<evidence type="ECO:0000256" key="1">
    <source>
        <dbReference type="ARBA" id="ARBA00002025"/>
    </source>
</evidence>
<dbReference type="GO" id="GO:0005524">
    <property type="term" value="F:ATP binding"/>
    <property type="evidence" value="ECO:0007669"/>
    <property type="project" value="UniProtKB-KW"/>
</dbReference>
<keyword evidence="5 11" id="KW-0547">Nucleotide-binding</keyword>
<evidence type="ECO:0000256" key="5">
    <source>
        <dbReference type="ARBA" id="ARBA00022741"/>
    </source>
</evidence>
<name>A0A5K1UDR3_ENTHI</name>
<dbReference type="Pfam" id="PF00579">
    <property type="entry name" value="tRNA-synt_1b"/>
    <property type="match status" value="1"/>
</dbReference>
<dbReference type="GO" id="GO:0005737">
    <property type="term" value="C:cytoplasm"/>
    <property type="evidence" value="ECO:0007669"/>
    <property type="project" value="TreeGrafter"/>
</dbReference>
<evidence type="ECO:0000313" key="12">
    <source>
        <dbReference type="EMBL" id="GAT94081.1"/>
    </source>
</evidence>
<keyword evidence="6 11" id="KW-0067">ATP-binding</keyword>
<dbReference type="VEuPathDB" id="AmoebaDB:EHI5A_074020"/>
<gene>
    <name evidence="12" type="ORF">CL6EHI_009240</name>
</gene>
<evidence type="ECO:0000256" key="11">
    <source>
        <dbReference type="RuleBase" id="RU363036"/>
    </source>
</evidence>
<dbReference type="EMBL" id="BDEQ01000001">
    <property type="protein sequence ID" value="GAT94081.1"/>
    <property type="molecule type" value="Genomic_DNA"/>
</dbReference>
<proteinExistence type="inferred from homology"/>
<evidence type="ECO:0000256" key="4">
    <source>
        <dbReference type="ARBA" id="ARBA00022598"/>
    </source>
</evidence>
<comment type="function">
    <text evidence="1">Catalyzes the attachment of tyrosine to tRNA(Tyr) in a two-step reaction: tyrosine is first activated by ATP to form Tyr-AMP and then transferred to the acceptor end of tRNA(Tyr).</text>
</comment>
<evidence type="ECO:0000256" key="7">
    <source>
        <dbReference type="ARBA" id="ARBA00022917"/>
    </source>
</evidence>
<evidence type="ECO:0000256" key="9">
    <source>
        <dbReference type="ARBA" id="ARBA00033323"/>
    </source>
</evidence>
<dbReference type="OMA" id="AWINDKG"/>
<dbReference type="VEuPathDB" id="AmoebaDB:EHI8A_162790"/>
<keyword evidence="7 11" id="KW-0648">Protein biosynthesis</keyword>
<dbReference type="PANTHER" id="PTHR46264:SF4">
    <property type="entry name" value="TYROSINE--TRNA LIGASE, CYTOPLASMIC"/>
    <property type="match status" value="1"/>
</dbReference>
<dbReference type="InterPro" id="IPR050489">
    <property type="entry name" value="Tyr-tRNA_synthase"/>
</dbReference>
<evidence type="ECO:0000313" key="13">
    <source>
        <dbReference type="Proteomes" id="UP000078387"/>
    </source>
</evidence>
<dbReference type="PIRSF" id="PIRSF006588">
    <property type="entry name" value="TyrRS_arch_euk"/>
    <property type="match status" value="1"/>
</dbReference>
<dbReference type="InterPro" id="IPR014729">
    <property type="entry name" value="Rossmann-like_a/b/a_fold"/>
</dbReference>
<protein>
    <recommendedName>
        <fullName evidence="3">tyrosine--tRNA ligase</fullName>
        <ecNumber evidence="3">6.1.1.1</ecNumber>
    </recommendedName>
    <alternativeName>
        <fullName evidence="9">Tyrosyl-tRNA synthetase</fullName>
    </alternativeName>
</protein>
<dbReference type="GO" id="GO:0006437">
    <property type="term" value="P:tyrosyl-tRNA aminoacylation"/>
    <property type="evidence" value="ECO:0007669"/>
    <property type="project" value="TreeGrafter"/>
</dbReference>
<accession>A0A5K1UDR3</accession>
<keyword evidence="4 11" id="KW-0436">Ligase</keyword>
<comment type="caution">
    <text evidence="12">The sequence shown here is derived from an EMBL/GenBank/DDBJ whole genome shotgun (WGS) entry which is preliminary data.</text>
</comment>
<dbReference type="VEuPathDB" id="AmoebaDB:EHI_009240"/>
<dbReference type="InterPro" id="IPR002305">
    <property type="entry name" value="aa-tRNA-synth_Ic"/>
</dbReference>
<evidence type="ECO:0000256" key="8">
    <source>
        <dbReference type="ARBA" id="ARBA00023146"/>
    </source>
</evidence>
<dbReference type="VEuPathDB" id="AmoebaDB:KM1_089000"/>
<sequence>MATTNPSGLTQEEIEARITKLLGIVEECDTINDLRALFKEKSNFVAYNGFEPSGRIHIAQAILTVLNANKIHECGGLYKIYIADWFAQLNHKMGGDLSKIQVLGKYFIEVFKACGIQEGAAEFIWASDLIQNSKTYWPLVLDIATKNTVNRITRCSQIMGRDEKDALSTSQLFYPCMQCADIFELGADVCQLGLDQRKVNMLAREYAPTVNRKAPIILSHHMLMGLKGPKAGKMSKSIPDSAIFMDDSYEEIKRKISKAFCTDEVVNNPIYEYLRYIIVPYLQKVTLCGKEYTLEDIVPGYREKDGEGKILIAKPKFMEEFKAMDKRQLKEDVARLINEIIEPVRKHFETEEGKKLLATVQSFNNATTR</sequence>
<dbReference type="NCBIfam" id="NF006330">
    <property type="entry name" value="PRK08560.1"/>
    <property type="match status" value="1"/>
</dbReference>
<dbReference type="VEuPathDB" id="AmoebaDB:EHI7A_141670"/>
<dbReference type="SUPFAM" id="SSF52374">
    <property type="entry name" value="Nucleotidylyl transferase"/>
    <property type="match status" value="1"/>
</dbReference>
<dbReference type="PANTHER" id="PTHR46264">
    <property type="entry name" value="TYROSINE-TRNA LIGASE"/>
    <property type="match status" value="1"/>
</dbReference>
<evidence type="ECO:0000256" key="10">
    <source>
        <dbReference type="ARBA" id="ARBA00048248"/>
    </source>
</evidence>
<evidence type="ECO:0000256" key="3">
    <source>
        <dbReference type="ARBA" id="ARBA00013160"/>
    </source>
</evidence>
<evidence type="ECO:0000256" key="2">
    <source>
        <dbReference type="ARBA" id="ARBA00005594"/>
    </source>
</evidence>
<organism evidence="12 13">
    <name type="scientific">Entamoeba histolytica</name>
    <dbReference type="NCBI Taxonomy" id="5759"/>
    <lineage>
        <taxon>Eukaryota</taxon>
        <taxon>Amoebozoa</taxon>
        <taxon>Evosea</taxon>
        <taxon>Archamoebae</taxon>
        <taxon>Mastigamoebida</taxon>
        <taxon>Entamoebidae</taxon>
        <taxon>Entamoeba</taxon>
    </lineage>
</organism>
<dbReference type="InterPro" id="IPR023617">
    <property type="entry name" value="Tyr-tRNA-ligase_arc/euk-type"/>
</dbReference>
<dbReference type="Gene3D" id="3.40.50.620">
    <property type="entry name" value="HUPs"/>
    <property type="match status" value="2"/>
</dbReference>
<reference evidence="12 13" key="1">
    <citation type="submission" date="2016-05" db="EMBL/GenBank/DDBJ databases">
        <title>First whole genome sequencing of Entamoeba histolytica HM1:IMSS-clone-6.</title>
        <authorList>
            <person name="Mukherjee Avik.K."/>
            <person name="Izumyama S."/>
            <person name="Nakada-Tsukui K."/>
            <person name="Nozaki T."/>
        </authorList>
    </citation>
    <scope>NUCLEOTIDE SEQUENCE [LARGE SCALE GENOMIC DNA]</scope>
    <source>
        <strain evidence="12 13">HM1:IMSS clone 6</strain>
    </source>
</reference>
<evidence type="ECO:0000256" key="6">
    <source>
        <dbReference type="ARBA" id="ARBA00022840"/>
    </source>
</evidence>
<comment type="similarity">
    <text evidence="2 11">Belongs to the class-I aminoacyl-tRNA synthetase family.</text>
</comment>
<keyword evidence="8 11" id="KW-0030">Aminoacyl-tRNA synthetase</keyword>
<dbReference type="AlphaFoldDB" id="A0A5K1UDR3"/>
<dbReference type="GO" id="GO:0004831">
    <property type="term" value="F:tyrosine-tRNA ligase activity"/>
    <property type="evidence" value="ECO:0007669"/>
    <property type="project" value="UniProtKB-EC"/>
</dbReference>
<dbReference type="Proteomes" id="UP000078387">
    <property type="component" value="Unassembled WGS sequence"/>
</dbReference>
<dbReference type="EC" id="6.1.1.1" evidence="3"/>
<comment type="catalytic activity">
    <reaction evidence="10">
        <text>tRNA(Tyr) + L-tyrosine + ATP = L-tyrosyl-tRNA(Tyr) + AMP + diphosphate + H(+)</text>
        <dbReference type="Rhea" id="RHEA:10220"/>
        <dbReference type="Rhea" id="RHEA-COMP:9706"/>
        <dbReference type="Rhea" id="RHEA-COMP:9707"/>
        <dbReference type="ChEBI" id="CHEBI:15378"/>
        <dbReference type="ChEBI" id="CHEBI:30616"/>
        <dbReference type="ChEBI" id="CHEBI:33019"/>
        <dbReference type="ChEBI" id="CHEBI:58315"/>
        <dbReference type="ChEBI" id="CHEBI:78442"/>
        <dbReference type="ChEBI" id="CHEBI:78536"/>
        <dbReference type="ChEBI" id="CHEBI:456215"/>
        <dbReference type="EC" id="6.1.1.1"/>
    </reaction>
</comment>